<name>A0A2A2KR43_9BILA</name>
<evidence type="ECO:0000313" key="1">
    <source>
        <dbReference type="EMBL" id="PAV76273.1"/>
    </source>
</evidence>
<organism evidence="1 2">
    <name type="scientific">Diploscapter pachys</name>
    <dbReference type="NCBI Taxonomy" id="2018661"/>
    <lineage>
        <taxon>Eukaryota</taxon>
        <taxon>Metazoa</taxon>
        <taxon>Ecdysozoa</taxon>
        <taxon>Nematoda</taxon>
        <taxon>Chromadorea</taxon>
        <taxon>Rhabditida</taxon>
        <taxon>Rhabditina</taxon>
        <taxon>Rhabditomorpha</taxon>
        <taxon>Rhabditoidea</taxon>
        <taxon>Rhabditidae</taxon>
        <taxon>Diploscapter</taxon>
    </lineage>
</organism>
<dbReference type="AlphaFoldDB" id="A0A2A2KR43"/>
<dbReference type="EMBL" id="LIAE01007917">
    <property type="protein sequence ID" value="PAV76273.1"/>
    <property type="molecule type" value="Genomic_DNA"/>
</dbReference>
<dbReference type="Proteomes" id="UP000218231">
    <property type="component" value="Unassembled WGS sequence"/>
</dbReference>
<comment type="caution">
    <text evidence="1">The sequence shown here is derived from an EMBL/GenBank/DDBJ whole genome shotgun (WGS) entry which is preliminary data.</text>
</comment>
<evidence type="ECO:0000313" key="2">
    <source>
        <dbReference type="Proteomes" id="UP000218231"/>
    </source>
</evidence>
<reference evidence="1 2" key="1">
    <citation type="journal article" date="2017" name="Curr. Biol.">
        <title>Genome architecture and evolution of a unichromosomal asexual nematode.</title>
        <authorList>
            <person name="Fradin H."/>
            <person name="Zegar C."/>
            <person name="Gutwein M."/>
            <person name="Lucas J."/>
            <person name="Kovtun M."/>
            <person name="Corcoran D."/>
            <person name="Baugh L.R."/>
            <person name="Kiontke K."/>
            <person name="Gunsalus K."/>
            <person name="Fitch D.H."/>
            <person name="Piano F."/>
        </authorList>
    </citation>
    <scope>NUCLEOTIDE SEQUENCE [LARGE SCALE GENOMIC DNA]</scope>
    <source>
        <strain evidence="1">PF1309</strain>
    </source>
</reference>
<accession>A0A2A2KR43</accession>
<proteinExistence type="predicted"/>
<gene>
    <name evidence="1" type="ORF">WR25_09972</name>
</gene>
<protein>
    <submittedName>
        <fullName evidence="1">Uncharacterized protein</fullName>
    </submittedName>
</protein>
<sequence>MTSGEQPHQSTIFLSFSHLQPCFRIQFVIRKLPLIGGQGILDQIAMQHQPITASVDAQIRGEFSPVLNTSMALYPPQNCCGFPGQEYVVQFVSGKVGTALMESPQKHSCLYSRPANMSSFVAEIPASLVRIVFFELISEPRQSSAVGRVCKAANSQIH</sequence>
<keyword evidence="2" id="KW-1185">Reference proteome</keyword>